<evidence type="ECO:0000256" key="1">
    <source>
        <dbReference type="SAM" id="Phobius"/>
    </source>
</evidence>
<dbReference type="Pfam" id="PF19578">
    <property type="entry name" value="DUF6090"/>
    <property type="match status" value="1"/>
</dbReference>
<evidence type="ECO:0000313" key="3">
    <source>
        <dbReference type="Proteomes" id="UP000241507"/>
    </source>
</evidence>
<protein>
    <submittedName>
        <fullName evidence="2">Uncharacterized protein</fullName>
    </submittedName>
</protein>
<proteinExistence type="predicted"/>
<dbReference type="Proteomes" id="UP000241507">
    <property type="component" value="Chromosome"/>
</dbReference>
<feature type="transmembrane region" description="Helical" evidence="1">
    <location>
        <begin position="21"/>
        <end position="42"/>
    </location>
</feature>
<dbReference type="RefSeq" id="WP_107012169.1">
    <property type="nucleotide sequence ID" value="NZ_CP028136.1"/>
</dbReference>
<dbReference type="OrthoDB" id="821805at2"/>
<accession>A0A2R3Z550</accession>
<dbReference type="InterPro" id="IPR045749">
    <property type="entry name" value="DUF6090"/>
</dbReference>
<keyword evidence="1" id="KW-0812">Transmembrane</keyword>
<keyword evidence="3" id="KW-1185">Reference proteome</keyword>
<dbReference type="EMBL" id="CP028136">
    <property type="protein sequence ID" value="AVR45391.1"/>
    <property type="molecule type" value="Genomic_DNA"/>
</dbReference>
<sequence length="262" mass="31052">MPVIFKNIRRFLLKQNKVKSYLLYAIGEIILVVIGILIALQVNNWNEERKKTNSEIYYLQRLEDDFRNNKLIADQNVRFCDIQKANADVVLKSFYDKLTPEESARWFYAVNQLWFIPHNKYVAGAWNELNNTGNINLISNKEILKKIGDFYVRVASAEQLEDEWSTFHLEYRKKTNELMNWRLRNEIIRQNIDTAGNTNYKKFPGEEKYISQLKDIDGVEGLIGDIEINREVGRKEVHLPLKEKTMEIILDLERELDNHKRN</sequence>
<gene>
    <name evidence="2" type="ORF">C7S20_08970</name>
</gene>
<evidence type="ECO:0000313" key="2">
    <source>
        <dbReference type="EMBL" id="AVR45391.1"/>
    </source>
</evidence>
<dbReference type="KEGG" id="grs:C7S20_08970"/>
<dbReference type="AlphaFoldDB" id="A0A2R3Z550"/>
<organism evidence="2 3">
    <name type="scientific">Christiangramia fulva</name>
    <dbReference type="NCBI Taxonomy" id="2126553"/>
    <lineage>
        <taxon>Bacteria</taxon>
        <taxon>Pseudomonadati</taxon>
        <taxon>Bacteroidota</taxon>
        <taxon>Flavobacteriia</taxon>
        <taxon>Flavobacteriales</taxon>
        <taxon>Flavobacteriaceae</taxon>
        <taxon>Christiangramia</taxon>
    </lineage>
</organism>
<keyword evidence="1" id="KW-0472">Membrane</keyword>
<name>A0A2R3Z550_9FLAO</name>
<reference evidence="3" key="1">
    <citation type="submission" date="2018-03" db="EMBL/GenBank/DDBJ databases">
        <title>Gramella fulva sp. nov., isolated from a dry surface of tidal flat.</title>
        <authorList>
            <person name="Hwang S.H."/>
            <person name="Hwang W.M."/>
            <person name="Kang K."/>
            <person name="Ahn T.-Y."/>
        </authorList>
    </citation>
    <scope>NUCLEOTIDE SEQUENCE [LARGE SCALE GENOMIC DNA]</scope>
    <source>
        <strain evidence="3">SH35</strain>
    </source>
</reference>
<keyword evidence="1" id="KW-1133">Transmembrane helix</keyword>